<proteinExistence type="predicted"/>
<organism evidence="1 2">
    <name type="scientific">Camellia lanceoleosa</name>
    <dbReference type="NCBI Taxonomy" id="1840588"/>
    <lineage>
        <taxon>Eukaryota</taxon>
        <taxon>Viridiplantae</taxon>
        <taxon>Streptophyta</taxon>
        <taxon>Embryophyta</taxon>
        <taxon>Tracheophyta</taxon>
        <taxon>Spermatophyta</taxon>
        <taxon>Magnoliopsida</taxon>
        <taxon>eudicotyledons</taxon>
        <taxon>Gunneridae</taxon>
        <taxon>Pentapetalae</taxon>
        <taxon>asterids</taxon>
        <taxon>Ericales</taxon>
        <taxon>Theaceae</taxon>
        <taxon>Camellia</taxon>
    </lineage>
</organism>
<keyword evidence="2" id="KW-1185">Reference proteome</keyword>
<dbReference type="Proteomes" id="UP001060215">
    <property type="component" value="Chromosome 8"/>
</dbReference>
<protein>
    <submittedName>
        <fullName evidence="1">Uncharacterized protein</fullName>
    </submittedName>
</protein>
<name>A0ACC0GL53_9ERIC</name>
<evidence type="ECO:0000313" key="1">
    <source>
        <dbReference type="EMBL" id="KAI8001810.1"/>
    </source>
</evidence>
<comment type="caution">
    <text evidence="1">The sequence shown here is derived from an EMBL/GenBank/DDBJ whole genome shotgun (WGS) entry which is preliminary data.</text>
</comment>
<reference evidence="1 2" key="1">
    <citation type="journal article" date="2022" name="Plant J.">
        <title>Chromosome-level genome of Camellia lanceoleosa provides a valuable resource for understanding genome evolution and self-incompatibility.</title>
        <authorList>
            <person name="Gong W."/>
            <person name="Xiao S."/>
            <person name="Wang L."/>
            <person name="Liao Z."/>
            <person name="Chang Y."/>
            <person name="Mo W."/>
            <person name="Hu G."/>
            <person name="Li W."/>
            <person name="Zhao G."/>
            <person name="Zhu H."/>
            <person name="Hu X."/>
            <person name="Ji K."/>
            <person name="Xiang X."/>
            <person name="Song Q."/>
            <person name="Yuan D."/>
            <person name="Jin S."/>
            <person name="Zhang L."/>
        </authorList>
    </citation>
    <scope>NUCLEOTIDE SEQUENCE [LARGE SCALE GENOMIC DNA]</scope>
    <source>
        <strain evidence="1">SQ_2022a</strain>
    </source>
</reference>
<accession>A0ACC0GL53</accession>
<dbReference type="EMBL" id="CM045765">
    <property type="protein sequence ID" value="KAI8001810.1"/>
    <property type="molecule type" value="Genomic_DNA"/>
</dbReference>
<gene>
    <name evidence="1" type="ORF">LOK49_LG09G00893</name>
</gene>
<evidence type="ECO:0000313" key="2">
    <source>
        <dbReference type="Proteomes" id="UP001060215"/>
    </source>
</evidence>
<sequence>MEALELPEATDECEDVSPRCLVGKILAPKTLNKPAVSKILLAAWKARAGVVITPWKENVFLFQFEDLADRLRVLQEAPWSVMGSLIVLQPLPLGKAIDELEFRWSPFWVQVHGLPIDKMTRAHGEVIGNRIGRLMEIEAPSDGLLLHRSFLRLRVEVDVSKPLLQGFILYRRDSLGPVGDGLKVFYKYERLSDFCYDCGRIGHDKLACKFVSREEGLHSGYGPNQRTGPAKSLSVIPSSVTRTTEELRPGKDMPESPPLTPISGMGARRQGVGRDEASGTAILTPHQLADNVGVRSVRARGVDLGAAEPSRLEATRPCSHIVAQPISSDRGPPLHASGLVSGSTHLCESSLGPTVCEGEAQSSLSPSEGKAELAPLTPYFVTEPADILPLISKPMGSTEPPSISVHELSPSPSPERTGTSDPSLELCISNVFNTLSLKRPLGGEDACNLVAMKKFKGAVMELTDAGVASQALSISAPKPKARVMVRRGRRQRPNPLVDIPVQSLPTEPTLNPGATVPISVISWGDDGSSMQVGRIPSAESLGNSEWGKSVLCSMVWVAWTIWKGRNEHLFNQCLVDPEGVIVKATRDEAEFLASCPVPTSTQRATTGVASRESSWVPPPRGHWKLNCDAAVDLKLGKGTVAVLLRDHSGNLVDGQV</sequence>